<evidence type="ECO:0000313" key="2">
    <source>
        <dbReference type="EMBL" id="CAF0871950.1"/>
    </source>
</evidence>
<accession>A0A813XRL5</accession>
<dbReference type="InterPro" id="IPR017208">
    <property type="entry name" value="UCP037442_abhydr"/>
</dbReference>
<dbReference type="PIRSF" id="PIRSF037442">
    <property type="entry name" value="UCP037442_abhydr"/>
    <property type="match status" value="1"/>
</dbReference>
<evidence type="ECO:0000313" key="6">
    <source>
        <dbReference type="Proteomes" id="UP000663832"/>
    </source>
</evidence>
<proteinExistence type="predicted"/>
<dbReference type="Gene3D" id="3.40.50.1820">
    <property type="entry name" value="alpha/beta hydrolase"/>
    <property type="match status" value="1"/>
</dbReference>
<dbReference type="EMBL" id="CAJNOM010001780">
    <property type="protein sequence ID" value="CAF1618847.1"/>
    <property type="molecule type" value="Genomic_DNA"/>
</dbReference>
<dbReference type="SUPFAM" id="SSF53474">
    <property type="entry name" value="alpha/beta-Hydrolases"/>
    <property type="match status" value="1"/>
</dbReference>
<dbReference type="AlphaFoldDB" id="A0A813XRL5"/>
<evidence type="ECO:0000313" key="3">
    <source>
        <dbReference type="EMBL" id="CAF1357883.1"/>
    </source>
</evidence>
<evidence type="ECO:0000313" key="4">
    <source>
        <dbReference type="EMBL" id="CAF1415046.1"/>
    </source>
</evidence>
<name>A0A813XRL5_9BILA</name>
<dbReference type="Pfam" id="PF12697">
    <property type="entry name" value="Abhydrolase_6"/>
    <property type="match status" value="1"/>
</dbReference>
<dbReference type="EMBL" id="CAJNOM010000035">
    <property type="protein sequence ID" value="CAF0871950.1"/>
    <property type="molecule type" value="Genomic_DNA"/>
</dbReference>
<evidence type="ECO:0000259" key="1">
    <source>
        <dbReference type="Pfam" id="PF12697"/>
    </source>
</evidence>
<reference evidence="2" key="1">
    <citation type="submission" date="2021-02" db="EMBL/GenBank/DDBJ databases">
        <authorList>
            <person name="Nowell W R."/>
        </authorList>
    </citation>
    <scope>NUCLEOTIDE SEQUENCE</scope>
</reference>
<gene>
    <name evidence="3" type="ORF">BJG266_LOCUS35325</name>
    <name evidence="4" type="ORF">BJG266_LOCUS38437</name>
    <name evidence="5" type="ORF">QVE165_LOCUS55314</name>
    <name evidence="2" type="ORF">QVE165_LOCUS7942</name>
</gene>
<organism evidence="2 6">
    <name type="scientific">Adineta steineri</name>
    <dbReference type="NCBI Taxonomy" id="433720"/>
    <lineage>
        <taxon>Eukaryota</taxon>
        <taxon>Metazoa</taxon>
        <taxon>Spiralia</taxon>
        <taxon>Gnathifera</taxon>
        <taxon>Rotifera</taxon>
        <taxon>Eurotatoria</taxon>
        <taxon>Bdelloidea</taxon>
        <taxon>Adinetida</taxon>
        <taxon>Adinetidae</taxon>
        <taxon>Adineta</taxon>
    </lineage>
</organism>
<keyword evidence="6" id="KW-1185">Reference proteome</keyword>
<dbReference type="Proteomes" id="UP000663877">
    <property type="component" value="Unassembled WGS sequence"/>
</dbReference>
<comment type="caution">
    <text evidence="2">The sequence shown here is derived from an EMBL/GenBank/DDBJ whole genome shotgun (WGS) entry which is preliminary data.</text>
</comment>
<sequence length="310" mass="36357">MNYLGVVQRSIFTIRSIRNSSNITIPSLIDSYPIEATIFEPPPSSSSSSNSIYVVISEATGNRRQFYFPFAKYLSEQHNLHVITYDYRGTHVRKPTEWTLVEHWARRDCAGVISYCFEKYKQVVHIGHSLGGNMHALLPPFINEKISRILLISSANSYLMYHKWNLSFPKTCFLLYVIREPLHWLYGYYPIRTVFRTGVDMPTNIIREWARWSLYRQCFVDKHGQMLTDGFNSVKCPILAINFADDEFYTRQAFDIFTKQFNQSSNIQTKHLPKGGHFNFFKENQSLKLWQEAVQFIKYGHTKNLFDVNK</sequence>
<dbReference type="EMBL" id="CAJNOI010000880">
    <property type="protein sequence ID" value="CAF1357883.1"/>
    <property type="molecule type" value="Genomic_DNA"/>
</dbReference>
<protein>
    <recommendedName>
        <fullName evidence="1">AB hydrolase-1 domain-containing protein</fullName>
    </recommendedName>
</protein>
<dbReference type="OrthoDB" id="2107915at2759"/>
<dbReference type="EMBL" id="CAJNOI010001455">
    <property type="protein sequence ID" value="CAF1415046.1"/>
    <property type="molecule type" value="Genomic_DNA"/>
</dbReference>
<feature type="domain" description="AB hydrolase-1" evidence="1">
    <location>
        <begin position="68"/>
        <end position="281"/>
    </location>
</feature>
<dbReference type="InterPro" id="IPR000073">
    <property type="entry name" value="AB_hydrolase_1"/>
</dbReference>
<dbReference type="Proteomes" id="UP000663832">
    <property type="component" value="Unassembled WGS sequence"/>
</dbReference>
<evidence type="ECO:0000313" key="5">
    <source>
        <dbReference type="EMBL" id="CAF1618847.1"/>
    </source>
</evidence>
<dbReference type="InterPro" id="IPR029058">
    <property type="entry name" value="AB_hydrolase_fold"/>
</dbReference>